<comment type="subcellular location">
    <subcellularLocation>
        <location evidence="1">Cytoplasm</location>
    </subcellularLocation>
</comment>
<evidence type="ECO:0000313" key="14">
    <source>
        <dbReference type="EMBL" id="PYE56884.1"/>
    </source>
</evidence>
<evidence type="ECO:0000256" key="7">
    <source>
        <dbReference type="ARBA" id="ARBA00022840"/>
    </source>
</evidence>
<sequence>MADVECMLELFTLLADQGKKVIIVEHNLEMIANADHLLEIGPGARKHGGKIIYQGPPLGMLTSATSVTGPFLEEPVSGKHELLREGANKSSRYSGLHSNWRSRHLTEGMPGPVKVG</sequence>
<keyword evidence="5" id="KW-0227">DNA damage</keyword>
<dbReference type="EMBL" id="QJSY01000027">
    <property type="protein sequence ID" value="PYE56884.1"/>
    <property type="molecule type" value="Genomic_DNA"/>
</dbReference>
<evidence type="ECO:0000256" key="6">
    <source>
        <dbReference type="ARBA" id="ARBA00022769"/>
    </source>
</evidence>
<keyword evidence="4" id="KW-0547">Nucleotide-binding</keyword>
<keyword evidence="15" id="KW-1185">Reference proteome</keyword>
<keyword evidence="7" id="KW-0067">ATP-binding</keyword>
<organism evidence="14 15">
    <name type="scientific">Shewanella chilikensis</name>
    <dbReference type="NCBI Taxonomy" id="558541"/>
    <lineage>
        <taxon>Bacteria</taxon>
        <taxon>Pseudomonadati</taxon>
        <taxon>Pseudomonadota</taxon>
        <taxon>Gammaproteobacteria</taxon>
        <taxon>Alteromonadales</taxon>
        <taxon>Shewanellaceae</taxon>
        <taxon>Shewanella</taxon>
    </lineage>
</organism>
<proteinExistence type="inferred from homology"/>
<evidence type="ECO:0000256" key="10">
    <source>
        <dbReference type="ARBA" id="ARBA00023204"/>
    </source>
</evidence>
<evidence type="ECO:0000313" key="15">
    <source>
        <dbReference type="Proteomes" id="UP000247584"/>
    </source>
</evidence>
<dbReference type="Gene3D" id="3.40.50.300">
    <property type="entry name" value="P-loop containing nucleotide triphosphate hydrolases"/>
    <property type="match status" value="1"/>
</dbReference>
<evidence type="ECO:0000256" key="9">
    <source>
        <dbReference type="ARBA" id="ARBA00023125"/>
    </source>
</evidence>
<keyword evidence="2" id="KW-0963">Cytoplasm</keyword>
<evidence type="ECO:0000256" key="3">
    <source>
        <dbReference type="ARBA" id="ARBA00022737"/>
    </source>
</evidence>
<dbReference type="PANTHER" id="PTHR43152">
    <property type="entry name" value="UVRABC SYSTEM PROTEIN A"/>
    <property type="match status" value="1"/>
</dbReference>
<protein>
    <recommendedName>
        <fullName evidence="12">UvrABC system protein A</fullName>
    </recommendedName>
    <alternativeName>
        <fullName evidence="13">Excinuclease ABC subunit A</fullName>
    </alternativeName>
</protein>
<evidence type="ECO:0000256" key="13">
    <source>
        <dbReference type="ARBA" id="ARBA00042156"/>
    </source>
</evidence>
<evidence type="ECO:0000256" key="4">
    <source>
        <dbReference type="ARBA" id="ARBA00022741"/>
    </source>
</evidence>
<name>A0ABX5PKF8_9GAMM</name>
<gene>
    <name evidence="14" type="ORF">C8J23_12740</name>
</gene>
<keyword evidence="9" id="KW-0238">DNA-binding</keyword>
<evidence type="ECO:0000256" key="11">
    <source>
        <dbReference type="ARBA" id="ARBA00038000"/>
    </source>
</evidence>
<comment type="caution">
    <text evidence="14">The sequence shown here is derived from an EMBL/GenBank/DDBJ whole genome shotgun (WGS) entry which is preliminary data.</text>
</comment>
<keyword evidence="6" id="KW-0228">DNA excision</keyword>
<keyword evidence="3" id="KW-0677">Repeat</keyword>
<dbReference type="InterPro" id="IPR027417">
    <property type="entry name" value="P-loop_NTPase"/>
</dbReference>
<evidence type="ECO:0000256" key="5">
    <source>
        <dbReference type="ARBA" id="ARBA00022763"/>
    </source>
</evidence>
<dbReference type="Proteomes" id="UP000247584">
    <property type="component" value="Unassembled WGS sequence"/>
</dbReference>
<evidence type="ECO:0000256" key="8">
    <source>
        <dbReference type="ARBA" id="ARBA00022881"/>
    </source>
</evidence>
<comment type="similarity">
    <text evidence="11">Belongs to the ABC transporter superfamily. UvrA family.</text>
</comment>
<accession>A0ABX5PKF8</accession>
<reference evidence="14 15" key="1">
    <citation type="submission" date="2018-06" db="EMBL/GenBank/DDBJ databases">
        <title>Genomic Encyclopedia of Type Strains, Phase III (KMG-III): the genomes of soil and plant-associated and newly described type strains.</title>
        <authorList>
            <person name="Whitman W."/>
        </authorList>
    </citation>
    <scope>NUCLEOTIDE SEQUENCE [LARGE SCALE GENOMIC DNA]</scope>
    <source>
        <strain evidence="14 15">JC5</strain>
    </source>
</reference>
<dbReference type="PANTHER" id="PTHR43152:SF3">
    <property type="entry name" value="UVRABC SYSTEM PROTEIN A"/>
    <property type="match status" value="1"/>
</dbReference>
<dbReference type="SUPFAM" id="SSF52540">
    <property type="entry name" value="P-loop containing nucleoside triphosphate hydrolases"/>
    <property type="match status" value="1"/>
</dbReference>
<keyword evidence="10" id="KW-0234">DNA repair</keyword>
<evidence type="ECO:0000256" key="2">
    <source>
        <dbReference type="ARBA" id="ARBA00022490"/>
    </source>
</evidence>
<evidence type="ECO:0000256" key="12">
    <source>
        <dbReference type="ARBA" id="ARBA00039316"/>
    </source>
</evidence>
<keyword evidence="8" id="KW-0267">Excision nuclease</keyword>
<evidence type="ECO:0000256" key="1">
    <source>
        <dbReference type="ARBA" id="ARBA00004496"/>
    </source>
</evidence>